<evidence type="ECO:0000256" key="1">
    <source>
        <dbReference type="SAM" id="Phobius"/>
    </source>
</evidence>
<keyword evidence="3" id="KW-1185">Reference proteome</keyword>
<accession>A0A5J6DBH2</accession>
<dbReference type="EMBL" id="MN184887">
    <property type="protein sequence ID" value="QEQ94886.1"/>
    <property type="molecule type" value="Genomic_DNA"/>
</dbReference>
<keyword evidence="1" id="KW-0472">Membrane</keyword>
<evidence type="ECO:0000313" key="3">
    <source>
        <dbReference type="Proteomes" id="UP000326545"/>
    </source>
</evidence>
<sequence>MLGFWDWIVTHNNWVVALVTFAVCAFWGFAMGLGENKKTKRTIMFLTVLIFGTGLNYLALYKDGYRNYKNNYITCSKPEAVAAFYIFDANKERCLKPFVGFVPVNSQDLVPVNEPEKQPTAEKPLYQLTKQLDGEPYV</sequence>
<evidence type="ECO:0000313" key="2">
    <source>
        <dbReference type="EMBL" id="QEQ94886.1"/>
    </source>
</evidence>
<protein>
    <submittedName>
        <fullName evidence="2">Putative membrane protein</fullName>
    </submittedName>
</protein>
<dbReference type="Proteomes" id="UP000326545">
    <property type="component" value="Segment"/>
</dbReference>
<organism evidence="2 3">
    <name type="scientific">Erwinia phage pEp_SNUABM_01</name>
    <dbReference type="NCBI Taxonomy" id="2601643"/>
    <lineage>
        <taxon>Viruses</taxon>
        <taxon>Duplodnaviria</taxon>
        <taxon>Heunggongvirae</taxon>
        <taxon>Uroviricota</taxon>
        <taxon>Caudoviricetes</taxon>
        <taxon>Vequintavirinae</taxon>
        <taxon>Henunavirus</taxon>
        <taxon>Henunavirus SNUABM01</taxon>
    </lineage>
</organism>
<reference evidence="2 3" key="1">
    <citation type="submission" date="2019-07" db="EMBL/GenBank/DDBJ databases">
        <title>Complete genome sequence of bacteriophages infecting Erwinia pyrifoliae.</title>
        <authorList>
            <person name="Kim S.G."/>
            <person name="Park S.C."/>
        </authorList>
    </citation>
    <scope>NUCLEOTIDE SEQUENCE [LARGE SCALE GENOMIC DNA]</scope>
</reference>
<feature type="transmembrane region" description="Helical" evidence="1">
    <location>
        <begin position="12"/>
        <end position="30"/>
    </location>
</feature>
<feature type="transmembrane region" description="Helical" evidence="1">
    <location>
        <begin position="42"/>
        <end position="61"/>
    </location>
</feature>
<name>A0A5J6DBH2_9CAUD</name>
<gene>
    <name evidence="2" type="ORF">pEpSNUABM01_060</name>
</gene>
<proteinExistence type="predicted"/>
<keyword evidence="1" id="KW-0812">Transmembrane</keyword>
<keyword evidence="1" id="KW-1133">Transmembrane helix</keyword>